<comment type="caution">
    <text evidence="7">Lacks conserved residue(s) required for the propagation of feature annotation.</text>
</comment>
<comment type="function">
    <text evidence="7">Involved in coproporphyrin-dependent heme b biosynthesis. Catalyzes the insertion of ferrous iron into coproporphyrin III to form Fe-coproporphyrin III.</text>
</comment>
<feature type="binding site" evidence="7">
    <location>
        <position position="190"/>
    </location>
    <ligand>
        <name>Fe(2+)</name>
        <dbReference type="ChEBI" id="CHEBI:29033"/>
    </ligand>
</feature>
<dbReference type="CDD" id="cd03411">
    <property type="entry name" value="Ferrochelatase_N"/>
    <property type="match status" value="1"/>
</dbReference>
<evidence type="ECO:0000256" key="4">
    <source>
        <dbReference type="ARBA" id="ARBA00023239"/>
    </source>
</evidence>
<proteinExistence type="inferred from homology"/>
<dbReference type="PANTHER" id="PTHR11108">
    <property type="entry name" value="FERROCHELATASE"/>
    <property type="match status" value="1"/>
</dbReference>
<dbReference type="HAMAP" id="MF_00323">
    <property type="entry name" value="Ferrochelatase"/>
    <property type="match status" value="1"/>
</dbReference>
<evidence type="ECO:0000256" key="7">
    <source>
        <dbReference type="HAMAP-Rule" id="MF_00323"/>
    </source>
</evidence>
<keyword evidence="10" id="KW-1185">Reference proteome</keyword>
<dbReference type="Pfam" id="PF00762">
    <property type="entry name" value="Ferrochelatase"/>
    <property type="match status" value="1"/>
</dbReference>
<feature type="binding site" evidence="7">
    <location>
        <position position="284"/>
    </location>
    <ligand>
        <name>Fe(2+)</name>
        <dbReference type="ChEBI" id="CHEBI:29033"/>
    </ligand>
</feature>
<dbReference type="InterPro" id="IPR033659">
    <property type="entry name" value="Ferrochelatase_N"/>
</dbReference>
<evidence type="ECO:0000256" key="6">
    <source>
        <dbReference type="ARBA" id="ARBA00024536"/>
    </source>
</evidence>
<feature type="binding site" evidence="7">
    <location>
        <position position="130"/>
    </location>
    <ligand>
        <name>Fe-coproporphyrin III</name>
        <dbReference type="ChEBI" id="CHEBI:68438"/>
    </ligand>
</feature>
<dbReference type="CDD" id="cd00419">
    <property type="entry name" value="Ferrochelatase_C"/>
    <property type="match status" value="1"/>
</dbReference>
<sequence>MSGSNNDVLRPYDGLLLISFGGPESPEEVMPFLLRVTAGRGIPQERLDAVAERYLAHGGVSPINAETRALADALRAELAERGIELPLEIGNRNSPPFLSAALRGLAEAGATRVLSMTTSAYQSYASCRQYLENVADALTEVPGDLQVDRIRHYAHHPGFVYANVAAIGEAIDRLPAGVSRTGAHIVFVTHSLPVEMAESSGPPPHASPGSYVDWHRTVAANIAAQLGQERGREPAWDLAYCSRSGSPHQPWLQPDVKDLLARLADSGVRQVVLAPIGFTSDHMEVVFDLDEDAVPAGEALGLQVVRASTARTHPAFIRGLADLFAERAAQARGEMVLPEVINNGSPGRYACPPECCPHLTRRGAPTA</sequence>
<reference evidence="9 10" key="1">
    <citation type="submission" date="2024-04" db="EMBL/GenBank/DDBJ databases">
        <title>Isolation of an actinomycete strain from pig manure.</title>
        <authorList>
            <person name="Gong T."/>
            <person name="Yu Z."/>
            <person name="An M."/>
            <person name="Wei C."/>
            <person name="Yang W."/>
            <person name="Liu L."/>
        </authorList>
    </citation>
    <scope>NUCLEOTIDE SEQUENCE [LARGE SCALE GENOMIC DNA]</scope>
    <source>
        <strain evidence="9 10">ZF39</strain>
    </source>
</reference>
<dbReference type="Gene3D" id="3.40.50.1400">
    <property type="match status" value="2"/>
</dbReference>
<comment type="catalytic activity">
    <reaction evidence="6">
        <text>Fe-coproporphyrin III + 2 H(+) = coproporphyrin III + Fe(2+)</text>
        <dbReference type="Rhea" id="RHEA:49572"/>
        <dbReference type="ChEBI" id="CHEBI:15378"/>
        <dbReference type="ChEBI" id="CHEBI:29033"/>
        <dbReference type="ChEBI" id="CHEBI:68438"/>
        <dbReference type="ChEBI" id="CHEBI:131725"/>
        <dbReference type="EC" id="4.99.1.9"/>
    </reaction>
    <physiologicalReaction direction="right-to-left" evidence="6">
        <dbReference type="Rhea" id="RHEA:49574"/>
    </physiologicalReaction>
</comment>
<gene>
    <name evidence="7" type="primary">cpfC</name>
    <name evidence="9" type="ORF">AADG42_11460</name>
</gene>
<comment type="similarity">
    <text evidence="7 8">Belongs to the ferrochelatase family.</text>
</comment>
<evidence type="ECO:0000313" key="10">
    <source>
        <dbReference type="Proteomes" id="UP001442841"/>
    </source>
</evidence>
<dbReference type="EC" id="4.99.1.9" evidence="7"/>
<name>A0ABZ3FTJ3_9ACTN</name>
<evidence type="ECO:0000313" key="9">
    <source>
        <dbReference type="EMBL" id="XAN07896.1"/>
    </source>
</evidence>
<evidence type="ECO:0000256" key="2">
    <source>
        <dbReference type="ARBA" id="ARBA00023004"/>
    </source>
</evidence>
<keyword evidence="5 7" id="KW-0627">Porphyrin biosynthesis</keyword>
<evidence type="ECO:0000256" key="1">
    <source>
        <dbReference type="ARBA" id="ARBA00004744"/>
    </source>
</evidence>
<dbReference type="Proteomes" id="UP001442841">
    <property type="component" value="Chromosome"/>
</dbReference>
<evidence type="ECO:0000256" key="8">
    <source>
        <dbReference type="RuleBase" id="RU004185"/>
    </source>
</evidence>
<comment type="subcellular location">
    <subcellularLocation>
        <location evidence="7">Cytoplasm</location>
    </subcellularLocation>
</comment>
<evidence type="ECO:0000256" key="3">
    <source>
        <dbReference type="ARBA" id="ARBA00023133"/>
    </source>
</evidence>
<keyword evidence="2 7" id="KW-0408">Iron</keyword>
<accession>A0ABZ3FTJ3</accession>
<keyword evidence="3 7" id="KW-0350">Heme biosynthesis</keyword>
<keyword evidence="7" id="KW-0479">Metal-binding</keyword>
<dbReference type="InterPro" id="IPR033644">
    <property type="entry name" value="Ferrochelatase_C"/>
</dbReference>
<keyword evidence="4 7" id="KW-0456">Lyase</keyword>
<dbReference type="InterPro" id="IPR001015">
    <property type="entry name" value="Ferrochelatase"/>
</dbReference>
<organism evidence="9 10">
    <name type="scientific">Ammonicoccus fulvus</name>
    <dbReference type="NCBI Taxonomy" id="3138240"/>
    <lineage>
        <taxon>Bacteria</taxon>
        <taxon>Bacillati</taxon>
        <taxon>Actinomycetota</taxon>
        <taxon>Actinomycetes</taxon>
        <taxon>Propionibacteriales</taxon>
        <taxon>Propionibacteriaceae</taxon>
        <taxon>Ammonicoccus</taxon>
    </lineage>
</organism>
<dbReference type="EMBL" id="CP154795">
    <property type="protein sequence ID" value="XAN07896.1"/>
    <property type="molecule type" value="Genomic_DNA"/>
</dbReference>
<dbReference type="PANTHER" id="PTHR11108:SF1">
    <property type="entry name" value="FERROCHELATASE, MITOCHONDRIAL"/>
    <property type="match status" value="1"/>
</dbReference>
<protein>
    <recommendedName>
        <fullName evidence="7">Coproporphyrin III ferrochelatase</fullName>
        <ecNumber evidence="7">4.99.1.9</ecNumber>
    </recommendedName>
</protein>
<feature type="binding site" evidence="7">
    <location>
        <begin position="53"/>
        <end position="54"/>
    </location>
    <ligand>
        <name>Fe-coproporphyrin III</name>
        <dbReference type="ChEBI" id="CHEBI:68438"/>
    </ligand>
</feature>
<evidence type="ECO:0000256" key="5">
    <source>
        <dbReference type="ARBA" id="ARBA00023244"/>
    </source>
</evidence>
<keyword evidence="7" id="KW-0963">Cytoplasm</keyword>
<feature type="binding site" evidence="7">
    <location>
        <position position="61"/>
    </location>
    <ligand>
        <name>Fe-coproporphyrin III</name>
        <dbReference type="ChEBI" id="CHEBI:68438"/>
    </ligand>
</feature>
<comment type="pathway">
    <text evidence="1 7">Porphyrin-containing compound metabolism; protoheme biosynthesis.</text>
</comment>
<dbReference type="RefSeq" id="WP_425309355.1">
    <property type="nucleotide sequence ID" value="NZ_CP154795.1"/>
</dbReference>
<dbReference type="SUPFAM" id="SSF53800">
    <property type="entry name" value="Chelatase"/>
    <property type="match status" value="1"/>
</dbReference>